<dbReference type="Gene3D" id="3.10.105.10">
    <property type="entry name" value="Dipeptide-binding Protein, Domain 3"/>
    <property type="match status" value="2"/>
</dbReference>
<name>A0A4Q9GH59_9HYPH</name>
<evidence type="ECO:0000259" key="2">
    <source>
        <dbReference type="Pfam" id="PF04069"/>
    </source>
</evidence>
<keyword evidence="4" id="KW-1185">Reference proteome</keyword>
<dbReference type="Proteomes" id="UP000291613">
    <property type="component" value="Unassembled WGS sequence"/>
</dbReference>
<dbReference type="AlphaFoldDB" id="A0A4Q9GH59"/>
<sequence>MRPVRTASKTLALIGNVTMTLPWKSAVLLLPLALAAPTPASAVESADPIKLAVNEWTGQHVTTYLAGEALKRLGYKVEYVTAGYLPQIQGVMDGDITATLEIWEHTIQDNFAKAINSGKGEDLGDLGIKTIEGWIYPDYMEKECPGLPDYKALNDCADKFASAETYPQGRMLDYPADWGPDNDKRVAALGLNYKLVSPGSDGAEVAEYKAAVAAKKPILMMFYSPHWIFAAEHPKWVKLPESTPECYTDPKVGPNPEATHDCGWPTGWVKKLGWVGMKDKWPAAYKFLKSFSITTDAQNEIALKVDQDQVPVEKAVNAWLDAHPQEMASWKQAAN</sequence>
<feature type="domain" description="ABC-type glycine betaine transport system substrate-binding" evidence="2">
    <location>
        <begin position="47"/>
        <end position="321"/>
    </location>
</feature>
<gene>
    <name evidence="3" type="ORF">EYR15_10725</name>
</gene>
<proteinExistence type="predicted"/>
<dbReference type="CDD" id="cd13643">
    <property type="entry name" value="PBP2_BCP_2"/>
    <property type="match status" value="1"/>
</dbReference>
<dbReference type="EMBL" id="SIUB01000004">
    <property type="protein sequence ID" value="TBN53473.1"/>
    <property type="molecule type" value="Genomic_DNA"/>
</dbReference>
<dbReference type="GO" id="GO:0022857">
    <property type="term" value="F:transmembrane transporter activity"/>
    <property type="evidence" value="ECO:0007669"/>
    <property type="project" value="InterPro"/>
</dbReference>
<dbReference type="Pfam" id="PF04069">
    <property type="entry name" value="OpuAC"/>
    <property type="match status" value="1"/>
</dbReference>
<comment type="caution">
    <text evidence="3">The sequence shown here is derived from an EMBL/GenBank/DDBJ whole genome shotgun (WGS) entry which is preliminary data.</text>
</comment>
<feature type="signal peptide" evidence="1">
    <location>
        <begin position="1"/>
        <end position="42"/>
    </location>
</feature>
<dbReference type="InterPro" id="IPR007210">
    <property type="entry name" value="ABC_Gly_betaine_transp_sub-bd"/>
</dbReference>
<evidence type="ECO:0000313" key="3">
    <source>
        <dbReference type="EMBL" id="TBN53473.1"/>
    </source>
</evidence>
<evidence type="ECO:0000256" key="1">
    <source>
        <dbReference type="SAM" id="SignalP"/>
    </source>
</evidence>
<dbReference type="Gene3D" id="3.40.190.100">
    <property type="entry name" value="Glycine betaine-binding periplasmic protein, domain 2"/>
    <property type="match status" value="1"/>
</dbReference>
<dbReference type="SUPFAM" id="SSF53850">
    <property type="entry name" value="Periplasmic binding protein-like II"/>
    <property type="match status" value="1"/>
</dbReference>
<accession>A0A4Q9GH59</accession>
<evidence type="ECO:0000313" key="4">
    <source>
        <dbReference type="Proteomes" id="UP000291613"/>
    </source>
</evidence>
<keyword evidence="1" id="KW-0732">Signal</keyword>
<dbReference type="OrthoDB" id="7805658at2"/>
<reference evidence="3 4" key="1">
    <citation type="submission" date="2019-02" db="EMBL/GenBank/DDBJ databases">
        <title>Hansschlegelia quercus sp. nov., a novel methylotrophic bacterium from buds of oak (Quercus robur L.).</title>
        <authorList>
            <person name="Agafonova N.V."/>
            <person name="Kaparullina E.N."/>
            <person name="Grouzdev D.S."/>
            <person name="Doronina N.V."/>
        </authorList>
    </citation>
    <scope>NUCLEOTIDE SEQUENCE [LARGE SCALE GENOMIC DNA]</scope>
    <source>
        <strain evidence="3 4">Dub</strain>
    </source>
</reference>
<feature type="chain" id="PRO_5021014854" description="ABC-type glycine betaine transport system substrate-binding domain-containing protein" evidence="1">
    <location>
        <begin position="43"/>
        <end position="335"/>
    </location>
</feature>
<dbReference type="GO" id="GO:0043190">
    <property type="term" value="C:ATP-binding cassette (ABC) transporter complex"/>
    <property type="evidence" value="ECO:0007669"/>
    <property type="project" value="InterPro"/>
</dbReference>
<organism evidence="3 4">
    <name type="scientific">Hansschlegelia quercus</name>
    <dbReference type="NCBI Taxonomy" id="2528245"/>
    <lineage>
        <taxon>Bacteria</taxon>
        <taxon>Pseudomonadati</taxon>
        <taxon>Pseudomonadota</taxon>
        <taxon>Alphaproteobacteria</taxon>
        <taxon>Hyphomicrobiales</taxon>
        <taxon>Methylopilaceae</taxon>
        <taxon>Hansschlegelia</taxon>
    </lineage>
</organism>
<protein>
    <recommendedName>
        <fullName evidence="2">ABC-type glycine betaine transport system substrate-binding domain-containing protein</fullName>
    </recommendedName>
</protein>